<evidence type="ECO:0000256" key="1">
    <source>
        <dbReference type="SAM" id="MobiDB-lite"/>
    </source>
</evidence>
<dbReference type="EMBL" id="CP021748">
    <property type="protein sequence ID" value="ARX88796.1"/>
    <property type="molecule type" value="Genomic_DNA"/>
</dbReference>
<organism evidence="2 3">
    <name type="scientific">Streptomyces alboflavus</name>
    <dbReference type="NCBI Taxonomy" id="67267"/>
    <lineage>
        <taxon>Bacteria</taxon>
        <taxon>Bacillati</taxon>
        <taxon>Actinomycetota</taxon>
        <taxon>Actinomycetes</taxon>
        <taxon>Kitasatosporales</taxon>
        <taxon>Streptomycetaceae</taxon>
        <taxon>Streptomyces</taxon>
    </lineage>
</organism>
<feature type="compositionally biased region" description="Basic and acidic residues" evidence="1">
    <location>
        <begin position="33"/>
        <end position="54"/>
    </location>
</feature>
<name>A0A1Z1WQU8_9ACTN</name>
<evidence type="ECO:0000313" key="3">
    <source>
        <dbReference type="Proteomes" id="UP000195880"/>
    </source>
</evidence>
<keyword evidence="3" id="KW-1185">Reference proteome</keyword>
<dbReference type="AlphaFoldDB" id="A0A1Z1WQU8"/>
<dbReference type="Proteomes" id="UP000195880">
    <property type="component" value="Chromosome"/>
</dbReference>
<evidence type="ECO:0000313" key="2">
    <source>
        <dbReference type="EMBL" id="ARX88796.1"/>
    </source>
</evidence>
<reference evidence="2 3" key="1">
    <citation type="submission" date="2017-05" db="EMBL/GenBank/DDBJ databases">
        <title>Streptomyces alboflavus Genome sequencing and assembly.</title>
        <authorList>
            <person name="Wang Y."/>
            <person name="Du B."/>
            <person name="Ding Y."/>
            <person name="Liu H."/>
            <person name="Hou Q."/>
            <person name="Liu K."/>
            <person name="Wang C."/>
            <person name="Yao L."/>
        </authorList>
    </citation>
    <scope>NUCLEOTIDE SEQUENCE [LARGE SCALE GENOMIC DNA]</scope>
    <source>
        <strain evidence="2 3">MDJK44</strain>
    </source>
</reference>
<dbReference type="KEGG" id="salf:SMD44_08283"/>
<gene>
    <name evidence="2" type="ORF">SMD44_08283</name>
</gene>
<accession>A0A1Z1WQU8</accession>
<protein>
    <submittedName>
        <fullName evidence="2">Uncharacterized protein</fullName>
    </submittedName>
</protein>
<proteinExistence type="predicted"/>
<sequence>MGQAVAADHLGQAEWAGPGAGVNAQPNASGADRSGHGDWSARDEQGARGADRESWACADPQGGTGATGEAHGVSGERAADAKVQAGEVRAGVEAWAEGTRARG</sequence>
<feature type="region of interest" description="Disordered" evidence="1">
    <location>
        <begin position="1"/>
        <end position="86"/>
    </location>
</feature>